<protein>
    <submittedName>
        <fullName evidence="1">Uncharacterized protein</fullName>
    </submittedName>
</protein>
<evidence type="ECO:0000313" key="1">
    <source>
        <dbReference type="EMBL" id="KAJ4833641.1"/>
    </source>
</evidence>
<comment type="caution">
    <text evidence="1">The sequence shown here is derived from an EMBL/GenBank/DDBJ whole genome shotgun (WGS) entry which is preliminary data.</text>
</comment>
<dbReference type="Proteomes" id="UP001141552">
    <property type="component" value="Unassembled WGS sequence"/>
</dbReference>
<reference evidence="1" key="2">
    <citation type="journal article" date="2023" name="Plants (Basel)">
        <title>Annotation of the Turnera subulata (Passifloraceae) Draft Genome Reveals the S-Locus Evolved after the Divergence of Turneroideae from Passifloroideae in a Stepwise Manner.</title>
        <authorList>
            <person name="Henning P.M."/>
            <person name="Roalson E.H."/>
            <person name="Mir W."/>
            <person name="McCubbin A.G."/>
            <person name="Shore J.S."/>
        </authorList>
    </citation>
    <scope>NUCLEOTIDE SEQUENCE</scope>
    <source>
        <strain evidence="1">F60SS</strain>
    </source>
</reference>
<dbReference type="EMBL" id="JAKUCV010004898">
    <property type="protein sequence ID" value="KAJ4833641.1"/>
    <property type="molecule type" value="Genomic_DNA"/>
</dbReference>
<organism evidence="1 2">
    <name type="scientific">Turnera subulata</name>
    <dbReference type="NCBI Taxonomy" id="218843"/>
    <lineage>
        <taxon>Eukaryota</taxon>
        <taxon>Viridiplantae</taxon>
        <taxon>Streptophyta</taxon>
        <taxon>Embryophyta</taxon>
        <taxon>Tracheophyta</taxon>
        <taxon>Spermatophyta</taxon>
        <taxon>Magnoliopsida</taxon>
        <taxon>eudicotyledons</taxon>
        <taxon>Gunneridae</taxon>
        <taxon>Pentapetalae</taxon>
        <taxon>rosids</taxon>
        <taxon>fabids</taxon>
        <taxon>Malpighiales</taxon>
        <taxon>Passifloraceae</taxon>
        <taxon>Turnera</taxon>
    </lineage>
</organism>
<reference evidence="1" key="1">
    <citation type="submission" date="2022-02" db="EMBL/GenBank/DDBJ databases">
        <authorList>
            <person name="Henning P.M."/>
            <person name="McCubbin A.G."/>
            <person name="Shore J.S."/>
        </authorList>
    </citation>
    <scope>NUCLEOTIDE SEQUENCE</scope>
    <source>
        <strain evidence="1">F60SS</strain>
        <tissue evidence="1">Leaves</tissue>
    </source>
</reference>
<name>A0A9Q0J8R1_9ROSI</name>
<dbReference type="PANTHER" id="PTHR35485:SF4">
    <property type="entry name" value="EXPRESSED PROTEIN"/>
    <property type="match status" value="1"/>
</dbReference>
<sequence length="108" mass="12252">MEGLIPMVFKAIKRTKTRRHYECLSSDSSVNYNVADSYYINEEDTRFKPAIEKHSNTERKTHRRYASVDDMPAGGFSVADHPAAAASSHPKQLVRFRSHRMFSCVSGA</sequence>
<dbReference type="AlphaFoldDB" id="A0A9Q0J8R1"/>
<keyword evidence="2" id="KW-1185">Reference proteome</keyword>
<evidence type="ECO:0000313" key="2">
    <source>
        <dbReference type="Proteomes" id="UP001141552"/>
    </source>
</evidence>
<accession>A0A9Q0J8R1</accession>
<proteinExistence type="predicted"/>
<dbReference type="PANTHER" id="PTHR35485">
    <property type="entry name" value="OS01G0888900 PROTEIN"/>
    <property type="match status" value="1"/>
</dbReference>
<dbReference type="OrthoDB" id="650808at2759"/>
<gene>
    <name evidence="1" type="ORF">Tsubulata_001263</name>
</gene>